<reference evidence="2" key="1">
    <citation type="submission" date="2022-05" db="EMBL/GenBank/DDBJ databases">
        <title>The Musa troglodytarum L. genome provides insights into the mechanism of non-climacteric behaviour and enrichment of carotenoids.</title>
        <authorList>
            <person name="Wang J."/>
        </authorList>
    </citation>
    <scope>NUCLEOTIDE SEQUENCE</scope>
    <source>
        <tissue evidence="2">Leaf</tissue>
    </source>
</reference>
<dbReference type="Proteomes" id="UP001055439">
    <property type="component" value="Chromosome 2"/>
</dbReference>
<evidence type="ECO:0000313" key="2">
    <source>
        <dbReference type="EMBL" id="URD85233.1"/>
    </source>
</evidence>
<accession>A0A9E7F0P4</accession>
<evidence type="ECO:0000313" key="3">
    <source>
        <dbReference type="Proteomes" id="UP001055439"/>
    </source>
</evidence>
<organism evidence="2 3">
    <name type="scientific">Musa troglodytarum</name>
    <name type="common">fe'i banana</name>
    <dbReference type="NCBI Taxonomy" id="320322"/>
    <lineage>
        <taxon>Eukaryota</taxon>
        <taxon>Viridiplantae</taxon>
        <taxon>Streptophyta</taxon>
        <taxon>Embryophyta</taxon>
        <taxon>Tracheophyta</taxon>
        <taxon>Spermatophyta</taxon>
        <taxon>Magnoliopsida</taxon>
        <taxon>Liliopsida</taxon>
        <taxon>Zingiberales</taxon>
        <taxon>Musaceae</taxon>
        <taxon>Musa</taxon>
    </lineage>
</organism>
<evidence type="ECO:0000256" key="1">
    <source>
        <dbReference type="SAM" id="MobiDB-lite"/>
    </source>
</evidence>
<sequence>MGVVPESAMPRPTTYENFRYRYDRRANPYNRGVVENFKEIFFTSIPPSKNKFRARVPREQGYQPRSSGGGFMSPNMGKAVGDIEMGRKPVTWDELRAVTQVGDLEEGLSNRNLADDKDGELGEVSPDLSREVLASGSMEAQATTHHRLSSWGRGRSWETTPEVQAVAAAVGETSRMGSGSGSSIMAPGNLFPSLRRNFTTLRRGGGDRTRRRGGRKAKEEEHLESSKQVH</sequence>
<dbReference type="OrthoDB" id="4096362at2759"/>
<keyword evidence="3" id="KW-1185">Reference proteome</keyword>
<dbReference type="AlphaFoldDB" id="A0A9E7F0P4"/>
<dbReference type="EMBL" id="CP097504">
    <property type="protein sequence ID" value="URD85233.1"/>
    <property type="molecule type" value="Genomic_DNA"/>
</dbReference>
<gene>
    <name evidence="2" type="ORF">MUK42_26621</name>
</gene>
<proteinExistence type="predicted"/>
<name>A0A9E7F0P4_9LILI</name>
<feature type="compositionally biased region" description="Basic and acidic residues" evidence="1">
    <location>
        <begin position="216"/>
        <end position="230"/>
    </location>
</feature>
<protein>
    <submittedName>
        <fullName evidence="2">DHHC palmitoyltransferase</fullName>
    </submittedName>
</protein>
<feature type="region of interest" description="Disordered" evidence="1">
    <location>
        <begin position="137"/>
        <end position="156"/>
    </location>
</feature>
<feature type="region of interest" description="Disordered" evidence="1">
    <location>
        <begin position="172"/>
        <end position="230"/>
    </location>
</feature>